<keyword evidence="1" id="KW-0812">Transmembrane</keyword>
<evidence type="ECO:0000256" key="1">
    <source>
        <dbReference type="SAM" id="Phobius"/>
    </source>
</evidence>
<accession>V6LY12</accession>
<gene>
    <name evidence="2" type="ORF">SS50377_10204</name>
    <name evidence="3" type="ORF">SS50377_25644</name>
</gene>
<protein>
    <submittedName>
        <fullName evidence="2">Uncharacterized protein</fullName>
    </submittedName>
</protein>
<proteinExistence type="predicted"/>
<evidence type="ECO:0000313" key="3">
    <source>
        <dbReference type="EMBL" id="KAH0571459.1"/>
    </source>
</evidence>
<keyword evidence="1" id="KW-1133">Transmembrane helix</keyword>
<name>V6LY12_9EUKA</name>
<dbReference type="EMBL" id="KI545950">
    <property type="protein sequence ID" value="EST49455.1"/>
    <property type="molecule type" value="Genomic_DNA"/>
</dbReference>
<dbReference type="VEuPathDB" id="GiardiaDB:SS50377_25644"/>
<keyword evidence="4" id="KW-1185">Reference proteome</keyword>
<evidence type="ECO:0000313" key="2">
    <source>
        <dbReference type="EMBL" id="EST49455.1"/>
    </source>
</evidence>
<organism evidence="2">
    <name type="scientific">Spironucleus salmonicida</name>
    <dbReference type="NCBI Taxonomy" id="348837"/>
    <lineage>
        <taxon>Eukaryota</taxon>
        <taxon>Metamonada</taxon>
        <taxon>Diplomonadida</taxon>
        <taxon>Hexamitidae</taxon>
        <taxon>Hexamitinae</taxon>
        <taxon>Spironucleus</taxon>
    </lineage>
</organism>
<dbReference type="Proteomes" id="UP000018208">
    <property type="component" value="Unassembled WGS sequence"/>
</dbReference>
<reference evidence="2 3" key="1">
    <citation type="journal article" date="2014" name="PLoS Genet.">
        <title>The Genome of Spironucleus salmonicida Highlights a Fish Pathogen Adapted to Fluctuating Environments.</title>
        <authorList>
            <person name="Xu F."/>
            <person name="Jerlstrom-Hultqvist J."/>
            <person name="Einarsson E."/>
            <person name="Astvaldsson A."/>
            <person name="Svard S.G."/>
            <person name="Andersson J.O."/>
        </authorList>
    </citation>
    <scope>NUCLEOTIDE SEQUENCE</scope>
    <source>
        <strain evidence="3">ATCC 50377</strain>
    </source>
</reference>
<reference evidence="3" key="2">
    <citation type="submission" date="2020-12" db="EMBL/GenBank/DDBJ databases">
        <title>New Spironucleus salmonicida genome in near-complete chromosomes.</title>
        <authorList>
            <person name="Xu F."/>
            <person name="Kurt Z."/>
            <person name="Jimenez-Gonzalez A."/>
            <person name="Astvaldsson A."/>
            <person name="Andersson J.O."/>
            <person name="Svard S.G."/>
        </authorList>
    </citation>
    <scope>NUCLEOTIDE SEQUENCE</scope>
    <source>
        <strain evidence="3">ATCC 50377</strain>
    </source>
</reference>
<feature type="transmembrane region" description="Helical" evidence="1">
    <location>
        <begin position="156"/>
        <end position="174"/>
    </location>
</feature>
<keyword evidence="1" id="KW-0472">Membrane</keyword>
<evidence type="ECO:0000313" key="4">
    <source>
        <dbReference type="Proteomes" id="UP000018208"/>
    </source>
</evidence>
<sequence length="175" mass="20254">MDFNQAKQFYDQLKQDLAGIVTQSYQSNLVSTSNLTSELYRIQRGLNQLQQRSANPHLSQVELQYFQGIQNQQLDITQTFQRIQQKPQDLEHFTTTVNDGLSNMKYELKKVSLSLEQGGVHEQNLGNAVSLAQDESNQAIRKTNLARKFIKKNKDWCFLGIAVLEFIILFMMFIF</sequence>
<dbReference type="AlphaFoldDB" id="V6LY12"/>
<dbReference type="EMBL" id="AUWU02000006">
    <property type="protein sequence ID" value="KAH0571459.1"/>
    <property type="molecule type" value="Genomic_DNA"/>
</dbReference>